<proteinExistence type="predicted"/>
<dbReference type="AlphaFoldDB" id="A0A2G2W4L9"/>
<dbReference type="PANTHER" id="PTHR36607:SF28">
    <property type="entry name" value="AMINOTRANSFERASE-LIKE PLANT MOBILE DOMAIN-CONTAINING PROTEIN"/>
    <property type="match status" value="1"/>
</dbReference>
<keyword evidence="3" id="KW-1185">Reference proteome</keyword>
<keyword evidence="1" id="KW-1133">Transmembrane helix</keyword>
<keyword evidence="1" id="KW-0472">Membrane</keyword>
<organism evidence="2 3">
    <name type="scientific">Capsicum baccatum</name>
    <name type="common">Peruvian pepper</name>
    <dbReference type="NCBI Taxonomy" id="33114"/>
    <lineage>
        <taxon>Eukaryota</taxon>
        <taxon>Viridiplantae</taxon>
        <taxon>Streptophyta</taxon>
        <taxon>Embryophyta</taxon>
        <taxon>Tracheophyta</taxon>
        <taxon>Spermatophyta</taxon>
        <taxon>Magnoliopsida</taxon>
        <taxon>eudicotyledons</taxon>
        <taxon>Gunneridae</taxon>
        <taxon>Pentapetalae</taxon>
        <taxon>asterids</taxon>
        <taxon>lamiids</taxon>
        <taxon>Solanales</taxon>
        <taxon>Solanaceae</taxon>
        <taxon>Solanoideae</taxon>
        <taxon>Capsiceae</taxon>
        <taxon>Capsicum</taxon>
    </lineage>
</organism>
<dbReference type="OrthoDB" id="1244514at2759"/>
<protein>
    <recommendedName>
        <fullName evidence="4">Aminotransferase-like plant mobile domain-containing protein</fullName>
    </recommendedName>
</protein>
<comment type="caution">
    <text evidence="2">The sequence shown here is derived from an EMBL/GenBank/DDBJ whole genome shotgun (WGS) entry which is preliminary data.</text>
</comment>
<accession>A0A2G2W4L9</accession>
<sequence length="246" mass="27995">MLGDKVACDWPKTCHLGHLAMFYWLLNLTWIATSFDVCGLASLVFNLTGMPHHLTRGISLGLKAFYERWHSSTNTIYVGIGELSVSLWDMRMIGSLPVHRTFFDEVVPLTKELSQTYQQGKPFLPKTCAYLFSEFYQLSNGASKEVSVHDWVNFWFKGPERYTEPPPRGPKKHAKSNLNHSPNGYIDMSFLPRTEKENVSFVELGVEGSLEKRRTLLLFLLVGFASSLFQLRNLTTSIVASLRLQV</sequence>
<keyword evidence="1" id="KW-0812">Transmembrane</keyword>
<feature type="transmembrane region" description="Helical" evidence="1">
    <location>
        <begin position="20"/>
        <end position="47"/>
    </location>
</feature>
<dbReference type="PANTHER" id="PTHR36607">
    <property type="entry name" value="1,2-DIHYDROXY-3-KETO-5-METHYLTHIOPENTENE DIOXYGENASE 4"/>
    <property type="match status" value="1"/>
</dbReference>
<reference evidence="2 3" key="1">
    <citation type="journal article" date="2017" name="Genome Biol.">
        <title>New reference genome sequences of hot pepper reveal the massive evolution of plant disease-resistance genes by retroduplication.</title>
        <authorList>
            <person name="Kim S."/>
            <person name="Park J."/>
            <person name="Yeom S.I."/>
            <person name="Kim Y.M."/>
            <person name="Seo E."/>
            <person name="Kim K.T."/>
            <person name="Kim M.S."/>
            <person name="Lee J.M."/>
            <person name="Cheong K."/>
            <person name="Shin H.S."/>
            <person name="Kim S.B."/>
            <person name="Han K."/>
            <person name="Lee J."/>
            <person name="Park M."/>
            <person name="Lee H.A."/>
            <person name="Lee H.Y."/>
            <person name="Lee Y."/>
            <person name="Oh S."/>
            <person name="Lee J.H."/>
            <person name="Choi E."/>
            <person name="Choi E."/>
            <person name="Lee S.E."/>
            <person name="Jeon J."/>
            <person name="Kim H."/>
            <person name="Choi G."/>
            <person name="Song H."/>
            <person name="Lee J."/>
            <person name="Lee S.C."/>
            <person name="Kwon J.K."/>
            <person name="Lee H.Y."/>
            <person name="Koo N."/>
            <person name="Hong Y."/>
            <person name="Kim R.W."/>
            <person name="Kang W.H."/>
            <person name="Huh J.H."/>
            <person name="Kang B.C."/>
            <person name="Yang T.J."/>
            <person name="Lee Y.H."/>
            <person name="Bennetzen J.L."/>
            <person name="Choi D."/>
        </authorList>
    </citation>
    <scope>NUCLEOTIDE SEQUENCE [LARGE SCALE GENOMIC DNA]</scope>
    <source>
        <strain evidence="3">cv. PBC81</strain>
    </source>
</reference>
<evidence type="ECO:0000313" key="3">
    <source>
        <dbReference type="Proteomes" id="UP000224567"/>
    </source>
</evidence>
<evidence type="ECO:0000313" key="2">
    <source>
        <dbReference type="EMBL" id="PHT40175.1"/>
    </source>
</evidence>
<name>A0A2G2W4L9_CAPBA</name>
<evidence type="ECO:0008006" key="4">
    <source>
        <dbReference type="Google" id="ProtNLM"/>
    </source>
</evidence>
<reference evidence="3" key="2">
    <citation type="journal article" date="2017" name="J. Anim. Genet.">
        <title>Multiple reference genome sequences of hot pepper reveal the massive evolution of plant disease resistance genes by retroduplication.</title>
        <authorList>
            <person name="Kim S."/>
            <person name="Park J."/>
            <person name="Yeom S.-I."/>
            <person name="Kim Y.-M."/>
            <person name="Seo E."/>
            <person name="Kim K.-T."/>
            <person name="Kim M.-S."/>
            <person name="Lee J.M."/>
            <person name="Cheong K."/>
            <person name="Shin H.-S."/>
            <person name="Kim S.-B."/>
            <person name="Han K."/>
            <person name="Lee J."/>
            <person name="Park M."/>
            <person name="Lee H.-A."/>
            <person name="Lee H.-Y."/>
            <person name="Lee Y."/>
            <person name="Oh S."/>
            <person name="Lee J.H."/>
            <person name="Choi E."/>
            <person name="Choi E."/>
            <person name="Lee S.E."/>
            <person name="Jeon J."/>
            <person name="Kim H."/>
            <person name="Choi G."/>
            <person name="Song H."/>
            <person name="Lee J."/>
            <person name="Lee S.-C."/>
            <person name="Kwon J.-K."/>
            <person name="Lee H.-Y."/>
            <person name="Koo N."/>
            <person name="Hong Y."/>
            <person name="Kim R.W."/>
            <person name="Kang W.-H."/>
            <person name="Huh J.H."/>
            <person name="Kang B.-C."/>
            <person name="Yang T.-J."/>
            <person name="Lee Y.-H."/>
            <person name="Bennetzen J.L."/>
            <person name="Choi D."/>
        </authorList>
    </citation>
    <scope>NUCLEOTIDE SEQUENCE [LARGE SCALE GENOMIC DNA]</scope>
    <source>
        <strain evidence="3">cv. PBC81</strain>
    </source>
</reference>
<dbReference type="EMBL" id="MLFT02000008">
    <property type="protein sequence ID" value="PHT40175.1"/>
    <property type="molecule type" value="Genomic_DNA"/>
</dbReference>
<gene>
    <name evidence="2" type="ORF">CQW23_19029</name>
</gene>
<evidence type="ECO:0000256" key="1">
    <source>
        <dbReference type="SAM" id="Phobius"/>
    </source>
</evidence>
<dbReference type="Proteomes" id="UP000224567">
    <property type="component" value="Unassembled WGS sequence"/>
</dbReference>